<feature type="domain" description="AAA+ ATPase" evidence="1">
    <location>
        <begin position="191"/>
        <end position="323"/>
    </location>
</feature>
<dbReference type="SUPFAM" id="SSF52540">
    <property type="entry name" value="P-loop containing nucleoside triphosphate hydrolases"/>
    <property type="match status" value="1"/>
</dbReference>
<gene>
    <name evidence="2" type="ORF">GO620_000195</name>
</gene>
<dbReference type="Pfam" id="PF04471">
    <property type="entry name" value="Mrr_cat"/>
    <property type="match status" value="1"/>
</dbReference>
<dbReference type="Proteomes" id="UP000429232">
    <property type="component" value="Chromosome"/>
</dbReference>
<sequence length="780" mass="90879">MPFYHLEVLHDKEFEELSKDLLESELNISFQNFKSGADKGIDLRYAGTEENQIIVQAKRYIRTSFSKLKSELFKEQKKMLALSPRPKRYLLTTALDLSVAQIDEVVQLMEPFIKNSQDVYARERIHSMIANNPIVEKKFYKLWLTSTNTLQEILTNGASGRSSFIEEKIIRRASLYVPTNNFDIAVSRLRQHHFLIISGEPGIGKTTIAYLLICDMLAAGHQLIYVDDQIKDAEDMLSRSPDHKQVIFFDDFLGSNLSEIMNPRNSERKIVNFIERIQASPNKYFVLTTRTTILKQAQSRYENFNRSGLADLSKYELEIKAYSKLDKAKILYNHLFHSGIAAEQYDIFLQPRNYLRIINHKNYFPRLIEFVTSAAQLQAIKASETEEFIFSCLDNPDQIWYHAFINQLDDEERFVLTTLFSLGAYKVPSQWLERAFEDRYDYEIKTNGFHLKTGAFQRSVRKLLDGFIRSEKDSETGQVTFALLNPSVGDFLINYLRDNSAEVKRILNSISYFGQLTGYFQPSPTKAIALKPEQLAEYYPKYLRRLPTLIANDGDLLNGQLKHVYVLLHYFQSHITEDNLLKIIEGLDLTYAKNVDHKELMYVLSTIYNYDEVKKYITSHWLDFFHIAVETAKDSSDLKNIVEELGYYEIDDDKWSTNDDFRTTLRSSVNHLYSTDDIDFSGVDDGTYNYEGYYYSDYQGRVMAAIEDKVVADYDDFLIDCNLYQFSTEFYEYADIDTQSLFNNYMENRETHDEYDPGDRINAMPGQGNEDDAIRQLFER</sequence>
<evidence type="ECO:0000259" key="1">
    <source>
        <dbReference type="SMART" id="SM00382"/>
    </source>
</evidence>
<dbReference type="KEGG" id="mgik:GO620_000195"/>
<evidence type="ECO:0000313" key="2">
    <source>
        <dbReference type="EMBL" id="QQL49906.1"/>
    </source>
</evidence>
<dbReference type="Gene3D" id="3.40.50.300">
    <property type="entry name" value="P-loop containing nucleotide triphosphate hydrolases"/>
    <property type="match status" value="1"/>
</dbReference>
<dbReference type="GO" id="GO:0003677">
    <property type="term" value="F:DNA binding"/>
    <property type="evidence" value="ECO:0007669"/>
    <property type="project" value="InterPro"/>
</dbReference>
<organism evidence="2 3">
    <name type="scientific">Mucilaginibacter ginkgonis</name>
    <dbReference type="NCBI Taxonomy" id="2682091"/>
    <lineage>
        <taxon>Bacteria</taxon>
        <taxon>Pseudomonadati</taxon>
        <taxon>Bacteroidota</taxon>
        <taxon>Sphingobacteriia</taxon>
        <taxon>Sphingobacteriales</taxon>
        <taxon>Sphingobacteriaceae</taxon>
        <taxon>Mucilaginibacter</taxon>
    </lineage>
</organism>
<protein>
    <submittedName>
        <fullName evidence="2">Restriction endonuclease</fullName>
    </submittedName>
</protein>
<keyword evidence="2" id="KW-0378">Hydrolase</keyword>
<dbReference type="InterPro" id="IPR049050">
    <property type="entry name" value="nSTAND3"/>
</dbReference>
<dbReference type="EMBL" id="CP066775">
    <property type="protein sequence ID" value="QQL49906.1"/>
    <property type="molecule type" value="Genomic_DNA"/>
</dbReference>
<dbReference type="InterPro" id="IPR007560">
    <property type="entry name" value="Restrct_endonuc_IV_Mrr"/>
</dbReference>
<dbReference type="RefSeq" id="WP_157523385.1">
    <property type="nucleotide sequence ID" value="NZ_CP066775.1"/>
</dbReference>
<dbReference type="GO" id="GO:0004519">
    <property type="term" value="F:endonuclease activity"/>
    <property type="evidence" value="ECO:0007669"/>
    <property type="project" value="UniProtKB-KW"/>
</dbReference>
<keyword evidence="3" id="KW-1185">Reference proteome</keyword>
<dbReference type="Pfam" id="PF20720">
    <property type="entry name" value="nSTAND3"/>
    <property type="match status" value="1"/>
</dbReference>
<evidence type="ECO:0000313" key="3">
    <source>
        <dbReference type="Proteomes" id="UP000429232"/>
    </source>
</evidence>
<dbReference type="SMART" id="SM00382">
    <property type="entry name" value="AAA"/>
    <property type="match status" value="1"/>
</dbReference>
<dbReference type="InterPro" id="IPR027417">
    <property type="entry name" value="P-loop_NTPase"/>
</dbReference>
<proteinExistence type="predicted"/>
<name>A0A6I4I032_9SPHI</name>
<accession>A0A6I4I032</accession>
<dbReference type="GO" id="GO:0009307">
    <property type="term" value="P:DNA restriction-modification system"/>
    <property type="evidence" value="ECO:0007669"/>
    <property type="project" value="InterPro"/>
</dbReference>
<keyword evidence="2" id="KW-0540">Nuclease</keyword>
<dbReference type="AlphaFoldDB" id="A0A6I4I032"/>
<dbReference type="InterPro" id="IPR003593">
    <property type="entry name" value="AAA+_ATPase"/>
</dbReference>
<keyword evidence="2" id="KW-0255">Endonuclease</keyword>
<reference evidence="2 3" key="1">
    <citation type="submission" date="2020-12" db="EMBL/GenBank/DDBJ databases">
        <title>HMF7856_wgs.fasta genome submission.</title>
        <authorList>
            <person name="Kang H."/>
            <person name="Kim H."/>
            <person name="Joh K."/>
        </authorList>
    </citation>
    <scope>NUCLEOTIDE SEQUENCE [LARGE SCALE GENOMIC DNA]</scope>
    <source>
        <strain evidence="2 3">HMF7856</strain>
    </source>
</reference>